<sequence length="104" mass="11421">MEDGKGTDEEQREMRKKEKRKRTEQEEKSSNKNNSLESISPAGSKRRNATRANSSLRSQGDPHLDDSTPPGTPRWGSAWDCPFGERSPGVQIPDSLDASVGGGH</sequence>
<organism evidence="2 3">
    <name type="scientific">Aspergillus steynii IBT 23096</name>
    <dbReference type="NCBI Taxonomy" id="1392250"/>
    <lineage>
        <taxon>Eukaryota</taxon>
        <taxon>Fungi</taxon>
        <taxon>Dikarya</taxon>
        <taxon>Ascomycota</taxon>
        <taxon>Pezizomycotina</taxon>
        <taxon>Eurotiomycetes</taxon>
        <taxon>Eurotiomycetidae</taxon>
        <taxon>Eurotiales</taxon>
        <taxon>Aspergillaceae</taxon>
        <taxon>Aspergillus</taxon>
        <taxon>Aspergillus subgen. Circumdati</taxon>
    </lineage>
</organism>
<comment type="caution">
    <text evidence="2">The sequence shown here is derived from an EMBL/GenBank/DDBJ whole genome shotgun (WGS) entry which is preliminary data.</text>
</comment>
<dbReference type="VEuPathDB" id="FungiDB:P170DRAFT_194920"/>
<dbReference type="AlphaFoldDB" id="A0A2I2G404"/>
<reference evidence="2 3" key="1">
    <citation type="submission" date="2016-12" db="EMBL/GenBank/DDBJ databases">
        <title>The genomes of Aspergillus section Nigri reveals drivers in fungal speciation.</title>
        <authorList>
            <consortium name="DOE Joint Genome Institute"/>
            <person name="Vesth T.C."/>
            <person name="Nybo J."/>
            <person name="Theobald S."/>
            <person name="Brandl J."/>
            <person name="Frisvad J.C."/>
            <person name="Nielsen K.F."/>
            <person name="Lyhne E.K."/>
            <person name="Kogle M.E."/>
            <person name="Kuo A."/>
            <person name="Riley R."/>
            <person name="Clum A."/>
            <person name="Nolan M."/>
            <person name="Lipzen A."/>
            <person name="Salamov A."/>
            <person name="Henrissat B."/>
            <person name="Wiebenga A."/>
            <person name="De Vries R.P."/>
            <person name="Grigoriev I.V."/>
            <person name="Mortensen U.H."/>
            <person name="Andersen M.R."/>
            <person name="Baker S.E."/>
        </authorList>
    </citation>
    <scope>NUCLEOTIDE SEQUENCE [LARGE SCALE GENOMIC DNA]</scope>
    <source>
        <strain evidence="2 3">IBT 23096</strain>
    </source>
</reference>
<accession>A0A2I2G404</accession>
<gene>
    <name evidence="2" type="ORF">P170DRAFT_194920</name>
</gene>
<keyword evidence="3" id="KW-1185">Reference proteome</keyword>
<evidence type="ECO:0000313" key="2">
    <source>
        <dbReference type="EMBL" id="PLB47589.1"/>
    </source>
</evidence>
<name>A0A2I2G404_9EURO</name>
<dbReference type="Proteomes" id="UP000234275">
    <property type="component" value="Unassembled WGS sequence"/>
</dbReference>
<proteinExistence type="predicted"/>
<protein>
    <submittedName>
        <fullName evidence="2">Uncharacterized protein</fullName>
    </submittedName>
</protein>
<dbReference type="EMBL" id="MSFO01000005">
    <property type="protein sequence ID" value="PLB47589.1"/>
    <property type="molecule type" value="Genomic_DNA"/>
</dbReference>
<evidence type="ECO:0000313" key="3">
    <source>
        <dbReference type="Proteomes" id="UP000234275"/>
    </source>
</evidence>
<feature type="compositionally biased region" description="Basic and acidic residues" evidence="1">
    <location>
        <begin position="1"/>
        <end position="30"/>
    </location>
</feature>
<feature type="region of interest" description="Disordered" evidence="1">
    <location>
        <begin position="1"/>
        <end position="104"/>
    </location>
</feature>
<dbReference type="GeneID" id="36550427"/>
<evidence type="ECO:0000256" key="1">
    <source>
        <dbReference type="SAM" id="MobiDB-lite"/>
    </source>
</evidence>
<feature type="compositionally biased region" description="Low complexity" evidence="1">
    <location>
        <begin position="31"/>
        <end position="40"/>
    </location>
</feature>
<dbReference type="RefSeq" id="XP_024702891.1">
    <property type="nucleotide sequence ID" value="XM_024842729.1"/>
</dbReference>